<organism evidence="1 2">
    <name type="scientific">Cuscuta epithymum</name>
    <dbReference type="NCBI Taxonomy" id="186058"/>
    <lineage>
        <taxon>Eukaryota</taxon>
        <taxon>Viridiplantae</taxon>
        <taxon>Streptophyta</taxon>
        <taxon>Embryophyta</taxon>
        <taxon>Tracheophyta</taxon>
        <taxon>Spermatophyta</taxon>
        <taxon>Magnoliopsida</taxon>
        <taxon>eudicotyledons</taxon>
        <taxon>Gunneridae</taxon>
        <taxon>Pentapetalae</taxon>
        <taxon>asterids</taxon>
        <taxon>lamiids</taxon>
        <taxon>Solanales</taxon>
        <taxon>Convolvulaceae</taxon>
        <taxon>Cuscuteae</taxon>
        <taxon>Cuscuta</taxon>
        <taxon>Cuscuta subgen. Cuscuta</taxon>
    </lineage>
</organism>
<comment type="caution">
    <text evidence="1">The sequence shown here is derived from an EMBL/GenBank/DDBJ whole genome shotgun (WGS) entry which is preliminary data.</text>
</comment>
<accession>A0AAV0F7S3</accession>
<dbReference type="EMBL" id="CAMAPF010000966">
    <property type="protein sequence ID" value="CAH9131564.1"/>
    <property type="molecule type" value="Genomic_DNA"/>
</dbReference>
<proteinExistence type="predicted"/>
<reference evidence="1" key="1">
    <citation type="submission" date="2022-07" db="EMBL/GenBank/DDBJ databases">
        <authorList>
            <person name="Macas J."/>
            <person name="Novak P."/>
            <person name="Neumann P."/>
        </authorList>
    </citation>
    <scope>NUCLEOTIDE SEQUENCE</scope>
</reference>
<gene>
    <name evidence="1" type="ORF">CEPIT_LOCUS31485</name>
</gene>
<evidence type="ECO:0000313" key="1">
    <source>
        <dbReference type="EMBL" id="CAH9131564.1"/>
    </source>
</evidence>
<protein>
    <submittedName>
        <fullName evidence="1">Uncharacterized protein</fullName>
    </submittedName>
</protein>
<dbReference type="Proteomes" id="UP001152523">
    <property type="component" value="Unassembled WGS sequence"/>
</dbReference>
<keyword evidence="2" id="KW-1185">Reference proteome</keyword>
<sequence>MFHNKLGRA</sequence>
<evidence type="ECO:0000313" key="2">
    <source>
        <dbReference type="Proteomes" id="UP001152523"/>
    </source>
</evidence>
<name>A0AAV0F7S3_9ASTE</name>